<proteinExistence type="predicted"/>
<keyword evidence="3" id="KW-1185">Reference proteome</keyword>
<accession>A0A062VC62</accession>
<dbReference type="RefSeq" id="WP_051612777.1">
    <property type="nucleotide sequence ID" value="NZ_ARYM01000029.1"/>
</dbReference>
<dbReference type="SUPFAM" id="SSF52540">
    <property type="entry name" value="P-loop containing nucleoside triphosphate hydrolases"/>
    <property type="match status" value="1"/>
</dbReference>
<evidence type="ECO:0000256" key="1">
    <source>
        <dbReference type="SAM" id="MobiDB-lite"/>
    </source>
</evidence>
<dbReference type="STRING" id="1280954.HPO_17430"/>
<dbReference type="PATRIC" id="fig|1280954.3.peg.3518"/>
<feature type="region of interest" description="Disordered" evidence="1">
    <location>
        <begin position="520"/>
        <end position="546"/>
    </location>
</feature>
<sequence length="546" mass="60712">MTDIQDRQEDIELLWHSLRADAPGSADCPPLTDAPQWDDDRTIYERALAAQNGAKFNDLWEGRWQLHYTSQSEADGALIDMLMFYSPNHLPNIEQVRRMFLMSALGLRAKAERPDYLPRTIKSAWEALQRRLAHQRAAQEAAQRQFDVALPTQPGAASFQQADSAGRFFFDLTDDAEWTTARLAPDCIVEDMYYANVGMIAGPGGAAKTTLTLDQCVCITLGLPVYGHRVMRPGPVAILTAEDSREQFIARIREICSARCLTPEQVMHVRRSIRPFYVGGLGVKLTRIVNDGVVPNYPVIDALGPDLASFNPVVVLVDPVVSFGVGESRVNDAEQGLIDAARYIVRNLNCLVLFIHHTGKVNARSKTTDQYSGRGGSAFADGARMVHVLHPLTDKEYKALTKQDLEHGQTALLLSRPKMSYTPPQPDIVLTRAGYRFEHVPTGKQHPSERMHVNCDAVLQRIKTQVAFGQYPTQRSLQSERDALGMTNAEIADAVAALQSQGRIERVRLEVKGRGGKREYLRPIGDAVERGPSEAPIEDPLLRPEE</sequence>
<evidence type="ECO:0000313" key="3">
    <source>
        <dbReference type="Proteomes" id="UP000027100"/>
    </source>
</evidence>
<comment type="caution">
    <text evidence="2">The sequence shown here is derived from an EMBL/GenBank/DDBJ whole genome shotgun (WGS) entry which is preliminary data.</text>
</comment>
<gene>
    <name evidence="2" type="ORF">HPO_17430</name>
</gene>
<organism evidence="2 3">
    <name type="scientific">Hyphomonas polymorpha PS728</name>
    <dbReference type="NCBI Taxonomy" id="1280954"/>
    <lineage>
        <taxon>Bacteria</taxon>
        <taxon>Pseudomonadati</taxon>
        <taxon>Pseudomonadota</taxon>
        <taxon>Alphaproteobacteria</taxon>
        <taxon>Hyphomonadales</taxon>
        <taxon>Hyphomonadaceae</taxon>
        <taxon>Hyphomonas</taxon>
    </lineage>
</organism>
<dbReference type="EMBL" id="ARYM01000029">
    <property type="protein sequence ID" value="KCZ96953.1"/>
    <property type="molecule type" value="Genomic_DNA"/>
</dbReference>
<dbReference type="Gene3D" id="3.40.50.300">
    <property type="entry name" value="P-loop containing nucleotide triphosphate hydrolases"/>
    <property type="match status" value="1"/>
</dbReference>
<dbReference type="Pfam" id="PF13481">
    <property type="entry name" value="AAA_25"/>
    <property type="match status" value="1"/>
</dbReference>
<protein>
    <recommendedName>
        <fullName evidence="4">AAA family ATPase</fullName>
    </recommendedName>
</protein>
<dbReference type="eggNOG" id="COG3598">
    <property type="taxonomic scope" value="Bacteria"/>
</dbReference>
<name>A0A062VC62_9PROT</name>
<dbReference type="AlphaFoldDB" id="A0A062VC62"/>
<feature type="compositionally biased region" description="Basic and acidic residues" evidence="1">
    <location>
        <begin position="520"/>
        <end position="532"/>
    </location>
</feature>
<dbReference type="Proteomes" id="UP000027100">
    <property type="component" value="Unassembled WGS sequence"/>
</dbReference>
<evidence type="ECO:0000313" key="2">
    <source>
        <dbReference type="EMBL" id="KCZ96953.1"/>
    </source>
</evidence>
<reference evidence="2 3" key="1">
    <citation type="journal article" date="2014" name="Antonie Van Leeuwenhoek">
        <title>Hyphomonas beringensis sp. nov. and Hyphomonas chukchiensis sp. nov., isolated from surface seawater of the Bering Sea and Chukchi Sea.</title>
        <authorList>
            <person name="Li C."/>
            <person name="Lai Q."/>
            <person name="Li G."/>
            <person name="Dong C."/>
            <person name="Wang J."/>
            <person name="Liao Y."/>
            <person name="Shao Z."/>
        </authorList>
    </citation>
    <scope>NUCLEOTIDE SEQUENCE [LARGE SCALE GENOMIC DNA]</scope>
    <source>
        <strain evidence="2 3">PS728</strain>
    </source>
</reference>
<dbReference type="InterPro" id="IPR027417">
    <property type="entry name" value="P-loop_NTPase"/>
</dbReference>
<evidence type="ECO:0008006" key="4">
    <source>
        <dbReference type="Google" id="ProtNLM"/>
    </source>
</evidence>
<dbReference type="OrthoDB" id="1496333at2"/>